<feature type="signal peptide" evidence="3">
    <location>
        <begin position="1"/>
        <end position="17"/>
    </location>
</feature>
<feature type="region of interest" description="Disordered" evidence="1">
    <location>
        <begin position="25"/>
        <end position="127"/>
    </location>
</feature>
<keyword evidence="2" id="KW-0472">Membrane</keyword>
<keyword evidence="4" id="KW-1185">Reference proteome</keyword>
<feature type="compositionally biased region" description="Low complexity" evidence="1">
    <location>
        <begin position="61"/>
        <end position="92"/>
    </location>
</feature>
<dbReference type="OrthoDB" id="10629966at2759"/>
<organism evidence="4 5">
    <name type="scientific">Branchiostoma belcheri</name>
    <name type="common">Amphioxus</name>
    <dbReference type="NCBI Taxonomy" id="7741"/>
    <lineage>
        <taxon>Eukaryota</taxon>
        <taxon>Metazoa</taxon>
        <taxon>Chordata</taxon>
        <taxon>Cephalochordata</taxon>
        <taxon>Leptocardii</taxon>
        <taxon>Amphioxiformes</taxon>
        <taxon>Branchiostomatidae</taxon>
        <taxon>Branchiostoma</taxon>
    </lineage>
</organism>
<reference evidence="5" key="1">
    <citation type="submission" date="2025-08" db="UniProtKB">
        <authorList>
            <consortium name="RefSeq"/>
        </authorList>
    </citation>
    <scope>IDENTIFICATION</scope>
    <source>
        <tissue evidence="5">Gonad</tissue>
    </source>
</reference>
<evidence type="ECO:0000256" key="1">
    <source>
        <dbReference type="SAM" id="MobiDB-lite"/>
    </source>
</evidence>
<evidence type="ECO:0000256" key="2">
    <source>
        <dbReference type="SAM" id="Phobius"/>
    </source>
</evidence>
<feature type="compositionally biased region" description="Polar residues" evidence="1">
    <location>
        <begin position="41"/>
        <end position="55"/>
    </location>
</feature>
<feature type="region of interest" description="Disordered" evidence="1">
    <location>
        <begin position="169"/>
        <end position="199"/>
    </location>
</feature>
<keyword evidence="2" id="KW-1133">Transmembrane helix</keyword>
<feature type="transmembrane region" description="Helical" evidence="2">
    <location>
        <begin position="137"/>
        <end position="160"/>
    </location>
</feature>
<feature type="compositionally biased region" description="Low complexity" evidence="1">
    <location>
        <begin position="104"/>
        <end position="118"/>
    </location>
</feature>
<keyword evidence="3" id="KW-0732">Signal</keyword>
<feature type="chain" id="PRO_5027634865" evidence="3">
    <location>
        <begin position="18"/>
        <end position="199"/>
    </location>
</feature>
<evidence type="ECO:0000313" key="5">
    <source>
        <dbReference type="RefSeq" id="XP_019645110.1"/>
    </source>
</evidence>
<proteinExistence type="predicted"/>
<evidence type="ECO:0000256" key="3">
    <source>
        <dbReference type="SAM" id="SignalP"/>
    </source>
</evidence>
<dbReference type="RefSeq" id="XP_019645110.1">
    <property type="nucleotide sequence ID" value="XM_019789551.1"/>
</dbReference>
<evidence type="ECO:0000313" key="4">
    <source>
        <dbReference type="Proteomes" id="UP000515135"/>
    </source>
</evidence>
<dbReference type="Proteomes" id="UP000515135">
    <property type="component" value="Unplaced"/>
</dbReference>
<accession>A0A6P4ZV92</accession>
<feature type="compositionally biased region" description="Low complexity" evidence="1">
    <location>
        <begin position="25"/>
        <end position="38"/>
    </location>
</feature>
<dbReference type="KEGG" id="bbel:109485881"/>
<protein>
    <submittedName>
        <fullName evidence="5">Platelet glycoprotein Ib alpha chain-like</fullName>
    </submittedName>
</protein>
<sequence>MMIAFTVFVLMCALSDAQFFTKLPSPSTTPIPTTVSLPKLPTTTLDATTPWGSTTPREDTTLQGETTPQLQEETTQGVSTTPEESTTIQQEETTPRRVTAGSSTPDAATVTVTAPPGTESTTGYSSPSVQGLQTWEIALIAVGASLGGILIIGGVGYGIYKACGKRKSARVGSQHEMESHEEQRQIESGSRQRLSPSAS</sequence>
<keyword evidence="2" id="KW-0812">Transmembrane</keyword>
<feature type="compositionally biased region" description="Polar residues" evidence="1">
    <location>
        <begin position="186"/>
        <end position="199"/>
    </location>
</feature>
<feature type="compositionally biased region" description="Basic and acidic residues" evidence="1">
    <location>
        <begin position="173"/>
        <end position="185"/>
    </location>
</feature>
<dbReference type="AlphaFoldDB" id="A0A6P4ZV92"/>
<gene>
    <name evidence="5" type="primary">LOC109485881</name>
</gene>
<name>A0A6P4ZV92_BRABE</name>
<dbReference type="GeneID" id="109485881"/>